<name>A0A6G1HHY0_9PEZI</name>
<proteinExistence type="predicted"/>
<organism evidence="1 2">
    <name type="scientific">Aulographum hederae CBS 113979</name>
    <dbReference type="NCBI Taxonomy" id="1176131"/>
    <lineage>
        <taxon>Eukaryota</taxon>
        <taxon>Fungi</taxon>
        <taxon>Dikarya</taxon>
        <taxon>Ascomycota</taxon>
        <taxon>Pezizomycotina</taxon>
        <taxon>Dothideomycetes</taxon>
        <taxon>Pleosporomycetidae</taxon>
        <taxon>Aulographales</taxon>
        <taxon>Aulographaceae</taxon>
    </lineage>
</organism>
<sequence>MSSFRFLDLPKDVRLLVYELLPYKASRTLRAGFCGVNHSFEPAILRTSRQVYAEACPMIHRCMRFHASFFSMLDASAHLKELNNLITATPIKYIKTLVLYVDHVALRDQVFHLHDLKEALDAMPYLKKGVSHELYVDFRAETETSGLLPGEELPAFDPDALFRGLVELHASKVGFKTRFTGNKRTLAWMRQLEEGARTHGLQLKGEVENNKDDCKWSLETKQMVSEPWSLMPLWMWLPSGAHRRRTN</sequence>
<reference evidence="1" key="1">
    <citation type="journal article" date="2020" name="Stud. Mycol.">
        <title>101 Dothideomycetes genomes: a test case for predicting lifestyles and emergence of pathogens.</title>
        <authorList>
            <person name="Haridas S."/>
            <person name="Albert R."/>
            <person name="Binder M."/>
            <person name="Bloem J."/>
            <person name="Labutti K."/>
            <person name="Salamov A."/>
            <person name="Andreopoulos B."/>
            <person name="Baker S."/>
            <person name="Barry K."/>
            <person name="Bills G."/>
            <person name="Bluhm B."/>
            <person name="Cannon C."/>
            <person name="Castanera R."/>
            <person name="Culley D."/>
            <person name="Daum C."/>
            <person name="Ezra D."/>
            <person name="Gonzalez J."/>
            <person name="Henrissat B."/>
            <person name="Kuo A."/>
            <person name="Liang C."/>
            <person name="Lipzen A."/>
            <person name="Lutzoni F."/>
            <person name="Magnuson J."/>
            <person name="Mondo S."/>
            <person name="Nolan M."/>
            <person name="Ohm R."/>
            <person name="Pangilinan J."/>
            <person name="Park H.-J."/>
            <person name="Ramirez L."/>
            <person name="Alfaro M."/>
            <person name="Sun H."/>
            <person name="Tritt A."/>
            <person name="Yoshinaga Y."/>
            <person name="Zwiers L.-H."/>
            <person name="Turgeon B."/>
            <person name="Goodwin S."/>
            <person name="Spatafora J."/>
            <person name="Crous P."/>
            <person name="Grigoriev I."/>
        </authorList>
    </citation>
    <scope>NUCLEOTIDE SEQUENCE</scope>
    <source>
        <strain evidence="1">CBS 113979</strain>
    </source>
</reference>
<evidence type="ECO:0000313" key="1">
    <source>
        <dbReference type="EMBL" id="KAF1992548.1"/>
    </source>
</evidence>
<dbReference type="EMBL" id="ML977137">
    <property type="protein sequence ID" value="KAF1992548.1"/>
    <property type="molecule type" value="Genomic_DNA"/>
</dbReference>
<dbReference type="Proteomes" id="UP000800041">
    <property type="component" value="Unassembled WGS sequence"/>
</dbReference>
<keyword evidence="2" id="KW-1185">Reference proteome</keyword>
<accession>A0A6G1HHY0</accession>
<evidence type="ECO:0000313" key="2">
    <source>
        <dbReference type="Proteomes" id="UP000800041"/>
    </source>
</evidence>
<evidence type="ECO:0008006" key="3">
    <source>
        <dbReference type="Google" id="ProtNLM"/>
    </source>
</evidence>
<gene>
    <name evidence="1" type="ORF">K402DRAFT_416198</name>
</gene>
<dbReference type="OrthoDB" id="5314997at2759"/>
<dbReference type="AlphaFoldDB" id="A0A6G1HHY0"/>
<protein>
    <recommendedName>
        <fullName evidence="3">F-box domain-containing protein</fullName>
    </recommendedName>
</protein>